<feature type="transmembrane region" description="Helical" evidence="7">
    <location>
        <begin position="137"/>
        <end position="156"/>
    </location>
</feature>
<dbReference type="GO" id="GO:0016780">
    <property type="term" value="F:phosphotransferase activity, for other substituted phosphate groups"/>
    <property type="evidence" value="ECO:0007669"/>
    <property type="project" value="TreeGrafter"/>
</dbReference>
<sequence length="504" mass="54305">MDFASNAHTQDESVGELLGSARRAYPSQRPWKQAYRRKVLASDAAVIVFAVALAQMLRFGIDGIAAQQDPDFAAVTTYSAVLSLLWILCLSLVGSRDVGLIGNGADEYRRVVAGTGWVFGTIAVGTLLLQAGMARGYLGIALPVGLIGLIAERHIWRRLLAKARARGEFTSEVIVVGCLESVASIGKRLDRATDAGYRVIGACVPGFSGGVGETVQAGTRSIPILGDENSIDAALTLTSASTVAVAAVEQLGYERMRNLAWKLDALDVDLVVAPGVADVAGPRLKIRPIDNLAMLQVDRAKCEGASMIGKSIFDFVFAVVVLLVVLPVVALAAIAIKAEDGGPVFFRQERVGLGGKTFRIWKLRTMVTDADKMIDEAKTKAGQDAAVFYKSANDARITRIGHFLRKTSIDEIPQLFNVLGRDMSLVGPRPLVPGEGSHVFNFIERRTLVKPGITGLWQVSGRSSVSEEERIRLDHYYVDNWSVVQDLVIIWRTIAAVVKSDGAC</sequence>
<evidence type="ECO:0000256" key="6">
    <source>
        <dbReference type="ARBA" id="ARBA00023136"/>
    </source>
</evidence>
<reference evidence="9 10" key="2">
    <citation type="submission" date="2020-06" db="EMBL/GenBank/DDBJ databases">
        <title>Antribacter stalactiti gen. nov., sp. nov., a new member of the family Nacardiaceae isolated from a cave.</title>
        <authorList>
            <person name="Kim I.S."/>
        </authorList>
    </citation>
    <scope>NUCLEOTIDE SEQUENCE [LARGE SCALE GENOMIC DNA]</scope>
    <source>
        <strain evidence="9 10">YC2-7</strain>
    </source>
</reference>
<evidence type="ECO:0000256" key="1">
    <source>
        <dbReference type="ARBA" id="ARBA00004141"/>
    </source>
</evidence>
<dbReference type="RefSeq" id="WP_169590909.1">
    <property type="nucleotide sequence ID" value="NZ_VCQU01000008.1"/>
</dbReference>
<name>A0A848KLB0_9NOCA</name>
<dbReference type="EMBL" id="VCQU01000008">
    <property type="protein sequence ID" value="NMN97774.1"/>
    <property type="molecule type" value="Genomic_DNA"/>
</dbReference>
<reference evidence="9 10" key="1">
    <citation type="submission" date="2019-05" db="EMBL/GenBank/DDBJ databases">
        <authorList>
            <person name="Lee S.D."/>
        </authorList>
    </citation>
    <scope>NUCLEOTIDE SEQUENCE [LARGE SCALE GENOMIC DNA]</scope>
    <source>
        <strain evidence="9 10">YC2-7</strain>
    </source>
</reference>
<feature type="domain" description="Bacterial sugar transferase" evidence="8">
    <location>
        <begin position="310"/>
        <end position="499"/>
    </location>
</feature>
<organism evidence="9 10">
    <name type="scientific">Antrihabitans stalactiti</name>
    <dbReference type="NCBI Taxonomy" id="2584121"/>
    <lineage>
        <taxon>Bacteria</taxon>
        <taxon>Bacillati</taxon>
        <taxon>Actinomycetota</taxon>
        <taxon>Actinomycetes</taxon>
        <taxon>Mycobacteriales</taxon>
        <taxon>Nocardiaceae</taxon>
        <taxon>Antrihabitans</taxon>
    </lineage>
</organism>
<dbReference type="Pfam" id="PF02397">
    <property type="entry name" value="Bac_transf"/>
    <property type="match status" value="1"/>
</dbReference>
<evidence type="ECO:0000256" key="3">
    <source>
        <dbReference type="ARBA" id="ARBA00022679"/>
    </source>
</evidence>
<accession>A0A848KLB0</accession>
<dbReference type="InterPro" id="IPR003362">
    <property type="entry name" value="Bact_transf"/>
</dbReference>
<dbReference type="PANTHER" id="PTHR30576">
    <property type="entry name" value="COLANIC BIOSYNTHESIS UDP-GLUCOSE LIPID CARRIER TRANSFERASE"/>
    <property type="match status" value="1"/>
</dbReference>
<keyword evidence="3 9" id="KW-0808">Transferase</keyword>
<dbReference type="NCBIfam" id="TIGR03025">
    <property type="entry name" value="EPS_sugtrans"/>
    <property type="match status" value="1"/>
</dbReference>
<keyword evidence="5 7" id="KW-1133">Transmembrane helix</keyword>
<dbReference type="GO" id="GO:0016020">
    <property type="term" value="C:membrane"/>
    <property type="evidence" value="ECO:0007669"/>
    <property type="project" value="UniProtKB-SubCell"/>
</dbReference>
<evidence type="ECO:0000313" key="9">
    <source>
        <dbReference type="EMBL" id="NMN97774.1"/>
    </source>
</evidence>
<evidence type="ECO:0000259" key="8">
    <source>
        <dbReference type="Pfam" id="PF02397"/>
    </source>
</evidence>
<evidence type="ECO:0000256" key="2">
    <source>
        <dbReference type="ARBA" id="ARBA00006464"/>
    </source>
</evidence>
<comment type="caution">
    <text evidence="9">The sequence shown here is derived from an EMBL/GenBank/DDBJ whole genome shotgun (WGS) entry which is preliminary data.</text>
</comment>
<evidence type="ECO:0000313" key="10">
    <source>
        <dbReference type="Proteomes" id="UP000535543"/>
    </source>
</evidence>
<evidence type="ECO:0000256" key="5">
    <source>
        <dbReference type="ARBA" id="ARBA00022989"/>
    </source>
</evidence>
<feature type="transmembrane region" description="Helical" evidence="7">
    <location>
        <begin position="72"/>
        <end position="90"/>
    </location>
</feature>
<dbReference type="Proteomes" id="UP000535543">
    <property type="component" value="Unassembled WGS sequence"/>
</dbReference>
<keyword evidence="10" id="KW-1185">Reference proteome</keyword>
<feature type="transmembrane region" description="Helical" evidence="7">
    <location>
        <begin position="39"/>
        <end position="60"/>
    </location>
</feature>
<dbReference type="InterPro" id="IPR017475">
    <property type="entry name" value="EPS_sugar_tfrase"/>
</dbReference>
<gene>
    <name evidence="9" type="ORF">FGL95_22305</name>
</gene>
<proteinExistence type="inferred from homology"/>
<comment type="similarity">
    <text evidence="2">Belongs to the bacterial sugar transferase family.</text>
</comment>
<evidence type="ECO:0000256" key="7">
    <source>
        <dbReference type="SAM" id="Phobius"/>
    </source>
</evidence>
<dbReference type="PANTHER" id="PTHR30576:SF10">
    <property type="entry name" value="SLL5057 PROTEIN"/>
    <property type="match status" value="1"/>
</dbReference>
<feature type="transmembrane region" description="Helical" evidence="7">
    <location>
        <begin position="315"/>
        <end position="336"/>
    </location>
</feature>
<dbReference type="AlphaFoldDB" id="A0A848KLB0"/>
<keyword evidence="6 7" id="KW-0472">Membrane</keyword>
<comment type="subcellular location">
    <subcellularLocation>
        <location evidence="1">Membrane</location>
        <topology evidence="1">Multi-pass membrane protein</topology>
    </subcellularLocation>
</comment>
<evidence type="ECO:0000256" key="4">
    <source>
        <dbReference type="ARBA" id="ARBA00022692"/>
    </source>
</evidence>
<keyword evidence="4 7" id="KW-0812">Transmembrane</keyword>
<protein>
    <submittedName>
        <fullName evidence="9">Sugar transferase</fullName>
    </submittedName>
</protein>
<feature type="transmembrane region" description="Helical" evidence="7">
    <location>
        <begin position="111"/>
        <end position="131"/>
    </location>
</feature>